<gene>
    <name evidence="2" type="ORF">LCGC14_1519970</name>
</gene>
<dbReference type="EMBL" id="LAZR01011259">
    <property type="protein sequence ID" value="KKM62607.1"/>
    <property type="molecule type" value="Genomic_DNA"/>
</dbReference>
<dbReference type="InterPro" id="IPR011042">
    <property type="entry name" value="6-blade_b-propeller_TolB-like"/>
</dbReference>
<evidence type="ECO:0008006" key="3">
    <source>
        <dbReference type="Google" id="ProtNLM"/>
    </source>
</evidence>
<protein>
    <recommendedName>
        <fullName evidence="3">6-bladed beta-propeller</fullName>
    </recommendedName>
</protein>
<evidence type="ECO:0000256" key="1">
    <source>
        <dbReference type="ARBA" id="ARBA00022737"/>
    </source>
</evidence>
<dbReference type="Pfam" id="PF17170">
    <property type="entry name" value="DUF5128"/>
    <property type="match status" value="1"/>
</dbReference>
<evidence type="ECO:0000313" key="2">
    <source>
        <dbReference type="EMBL" id="KKM62607.1"/>
    </source>
</evidence>
<reference evidence="2" key="1">
    <citation type="journal article" date="2015" name="Nature">
        <title>Complex archaea that bridge the gap between prokaryotes and eukaryotes.</title>
        <authorList>
            <person name="Spang A."/>
            <person name="Saw J.H."/>
            <person name="Jorgensen S.L."/>
            <person name="Zaremba-Niedzwiedzka K."/>
            <person name="Martijn J."/>
            <person name="Lind A.E."/>
            <person name="van Eijk R."/>
            <person name="Schleper C."/>
            <person name="Guy L."/>
            <person name="Ettema T.J."/>
        </authorList>
    </citation>
    <scope>NUCLEOTIDE SEQUENCE</scope>
</reference>
<comment type="caution">
    <text evidence="2">The sequence shown here is derived from an EMBL/GenBank/DDBJ whole genome shotgun (WGS) entry which is preliminary data.</text>
</comment>
<dbReference type="SUPFAM" id="SSF63825">
    <property type="entry name" value="YWTD domain"/>
    <property type="match status" value="1"/>
</dbReference>
<dbReference type="PANTHER" id="PTHR24104">
    <property type="entry name" value="E3 UBIQUITIN-PROTEIN LIGASE NHLRC1-RELATED"/>
    <property type="match status" value="1"/>
</dbReference>
<proteinExistence type="predicted"/>
<dbReference type="PANTHER" id="PTHR24104:SF25">
    <property type="entry name" value="PROTEIN LIN-41"/>
    <property type="match status" value="1"/>
</dbReference>
<dbReference type="InterPro" id="IPR001258">
    <property type="entry name" value="NHL_repeat"/>
</dbReference>
<dbReference type="GO" id="GO:0008270">
    <property type="term" value="F:zinc ion binding"/>
    <property type="evidence" value="ECO:0007669"/>
    <property type="project" value="UniProtKB-KW"/>
</dbReference>
<dbReference type="Gene3D" id="2.120.10.30">
    <property type="entry name" value="TolB, C-terminal domain"/>
    <property type="match status" value="1"/>
</dbReference>
<dbReference type="PROSITE" id="PS51125">
    <property type="entry name" value="NHL"/>
    <property type="match status" value="2"/>
</dbReference>
<sequence length="400" mass="46982">MKNKNKFASIVIFLSVSIMLVSYGNQKVEWKGKIEKEKGITVIKNPREPLYGEIKFELEEDLSIGNQQDENYLFYKARDIQVSKNGDIYISDSGNYRVQRFDKNGNYLLTIGRKGQGPGEFNYPLELQIDDETGKIYVNDDSRKIKIFNKEGNYINKDIILEGVLSDFYLDSDRNIWGKFFLPGFHSIKKVNQIGKVVQKLAESPFMFTKKIFSIEKVGNRGYAQGLFITHGYEHDSYISKIDNQTFIYGYSKKYELNIFDKEGNILIKIKKDEPYKKFTKEEKSRIENREKVGLISKGYPYQGISFRFPKHMPFFYSIFTDCRGRIYVRRNPRERAGNGERVYDIFSKEGYYLYRATVPSSSYIIRNGYLYTRIVNEDTGEELVKRYKIKNWEEIKEGI</sequence>
<dbReference type="InterPro" id="IPR050952">
    <property type="entry name" value="TRIM-NHL_E3_ligases"/>
</dbReference>
<accession>A0A0F9M006</accession>
<name>A0A0F9M006_9ZZZZ</name>
<keyword evidence="1" id="KW-0677">Repeat</keyword>
<dbReference type="AlphaFoldDB" id="A0A0F9M006"/>
<organism evidence="2">
    <name type="scientific">marine sediment metagenome</name>
    <dbReference type="NCBI Taxonomy" id="412755"/>
    <lineage>
        <taxon>unclassified sequences</taxon>
        <taxon>metagenomes</taxon>
        <taxon>ecological metagenomes</taxon>
    </lineage>
</organism>